<evidence type="ECO:0000256" key="1">
    <source>
        <dbReference type="SAM" id="MobiDB-lite"/>
    </source>
</evidence>
<comment type="caution">
    <text evidence="2">The sequence shown here is derived from an EMBL/GenBank/DDBJ whole genome shotgun (WGS) entry which is preliminary data.</text>
</comment>
<name>A0ABS8TEX7_DATST</name>
<organism evidence="2 3">
    <name type="scientific">Datura stramonium</name>
    <name type="common">Jimsonweed</name>
    <name type="synonym">Common thornapple</name>
    <dbReference type="NCBI Taxonomy" id="4076"/>
    <lineage>
        <taxon>Eukaryota</taxon>
        <taxon>Viridiplantae</taxon>
        <taxon>Streptophyta</taxon>
        <taxon>Embryophyta</taxon>
        <taxon>Tracheophyta</taxon>
        <taxon>Spermatophyta</taxon>
        <taxon>Magnoliopsida</taxon>
        <taxon>eudicotyledons</taxon>
        <taxon>Gunneridae</taxon>
        <taxon>Pentapetalae</taxon>
        <taxon>asterids</taxon>
        <taxon>lamiids</taxon>
        <taxon>Solanales</taxon>
        <taxon>Solanaceae</taxon>
        <taxon>Solanoideae</taxon>
        <taxon>Datureae</taxon>
        <taxon>Datura</taxon>
    </lineage>
</organism>
<dbReference type="EMBL" id="JACEIK010001410">
    <property type="protein sequence ID" value="MCD7469134.1"/>
    <property type="molecule type" value="Genomic_DNA"/>
</dbReference>
<evidence type="ECO:0000313" key="3">
    <source>
        <dbReference type="Proteomes" id="UP000823775"/>
    </source>
</evidence>
<accession>A0ABS8TEX7</accession>
<keyword evidence="3" id="KW-1185">Reference proteome</keyword>
<sequence>MCGAYPEHGANVGPQDMPPRNERESIQIAIRPKVSWGGSGIAGTVQVQCTDLCSPCGARLVVGQSLTLRRVVPVLGVPDALVPLDMPVCQLNLFPGETTVIWIYKPIPEQSGEASIIQRQRLSFDAVEPLEGKPLEEVVRKGQICNFIFKKSSSIPIIF</sequence>
<reference evidence="2 3" key="1">
    <citation type="journal article" date="2021" name="BMC Genomics">
        <title>Datura genome reveals duplications of psychoactive alkaloid biosynthetic genes and high mutation rate following tissue culture.</title>
        <authorList>
            <person name="Rajewski A."/>
            <person name="Carter-House D."/>
            <person name="Stajich J."/>
            <person name="Litt A."/>
        </authorList>
    </citation>
    <scope>NUCLEOTIDE SEQUENCE [LARGE SCALE GENOMIC DNA]</scope>
    <source>
        <strain evidence="2">AR-01</strain>
    </source>
</reference>
<dbReference type="Proteomes" id="UP000823775">
    <property type="component" value="Unassembled WGS sequence"/>
</dbReference>
<dbReference type="PANTHER" id="PTHR37193">
    <property type="entry name" value="ALPHA-1,6-MANNOSYL-GLYCOPROTEIN 2-BETA-N-ACETYLGLUCOSAMINYLTRANSFERASE"/>
    <property type="match status" value="1"/>
</dbReference>
<proteinExistence type="predicted"/>
<feature type="region of interest" description="Disordered" evidence="1">
    <location>
        <begin position="1"/>
        <end position="20"/>
    </location>
</feature>
<protein>
    <submittedName>
        <fullName evidence="2">Uncharacterized protein</fullName>
    </submittedName>
</protein>
<gene>
    <name evidence="2" type="ORF">HAX54_007971</name>
</gene>
<dbReference type="PANTHER" id="PTHR37193:SF1">
    <property type="entry name" value="ALPHA-1,6-MANNOSYL-GLYCOPROTEIN 2-BETA-N-ACETYLGLUCOSAMINYLTRANSFERASE"/>
    <property type="match status" value="1"/>
</dbReference>
<evidence type="ECO:0000313" key="2">
    <source>
        <dbReference type="EMBL" id="MCD7469134.1"/>
    </source>
</evidence>